<reference evidence="1 2" key="1">
    <citation type="journal article" date="2019" name="Philos. Trans. R. Soc. Lond., B, Biol. Sci.">
        <title>Ant behaviour and brain gene expression of defending hosts depend on the ecological success of the intruding social parasite.</title>
        <authorList>
            <person name="Kaur R."/>
            <person name="Stoldt M."/>
            <person name="Jongepier E."/>
            <person name="Feldmeyer B."/>
            <person name="Menzel F."/>
            <person name="Bornberg-Bauer E."/>
            <person name="Foitzik S."/>
        </authorList>
    </citation>
    <scope>NUCLEOTIDE SEQUENCE [LARGE SCALE GENOMIC DNA]</scope>
    <source>
        <tissue evidence="1">Whole body</tissue>
    </source>
</reference>
<keyword evidence="2" id="KW-1185">Reference proteome</keyword>
<accession>A0A4S2JNX8</accession>
<organism evidence="1 2">
    <name type="scientific">Temnothorax longispinosus</name>
    <dbReference type="NCBI Taxonomy" id="300112"/>
    <lineage>
        <taxon>Eukaryota</taxon>
        <taxon>Metazoa</taxon>
        <taxon>Ecdysozoa</taxon>
        <taxon>Arthropoda</taxon>
        <taxon>Hexapoda</taxon>
        <taxon>Insecta</taxon>
        <taxon>Pterygota</taxon>
        <taxon>Neoptera</taxon>
        <taxon>Endopterygota</taxon>
        <taxon>Hymenoptera</taxon>
        <taxon>Apocrita</taxon>
        <taxon>Aculeata</taxon>
        <taxon>Formicoidea</taxon>
        <taxon>Formicidae</taxon>
        <taxon>Myrmicinae</taxon>
        <taxon>Temnothorax</taxon>
    </lineage>
</organism>
<dbReference type="EMBL" id="QBLH01003504">
    <property type="protein sequence ID" value="TGZ37911.1"/>
    <property type="molecule type" value="Genomic_DNA"/>
</dbReference>
<protein>
    <submittedName>
        <fullName evidence="1">Uncharacterized protein</fullName>
    </submittedName>
</protein>
<dbReference type="Proteomes" id="UP000310200">
    <property type="component" value="Unassembled WGS sequence"/>
</dbReference>
<gene>
    <name evidence="1" type="ORF">DBV15_02168</name>
</gene>
<evidence type="ECO:0000313" key="1">
    <source>
        <dbReference type="EMBL" id="TGZ37911.1"/>
    </source>
</evidence>
<sequence>MDMLPCQNDKKMTLLTVQNLSTGSNGVKSQEADGVGLPDQATGAVQATGAYRLAPDLGHDVPLTA</sequence>
<name>A0A4S2JNX8_9HYME</name>
<proteinExistence type="predicted"/>
<dbReference type="AlphaFoldDB" id="A0A4S2JNX8"/>
<evidence type="ECO:0000313" key="2">
    <source>
        <dbReference type="Proteomes" id="UP000310200"/>
    </source>
</evidence>
<comment type="caution">
    <text evidence="1">The sequence shown here is derived from an EMBL/GenBank/DDBJ whole genome shotgun (WGS) entry which is preliminary data.</text>
</comment>